<dbReference type="SUPFAM" id="SSF51905">
    <property type="entry name" value="FAD/NAD(P)-binding domain"/>
    <property type="match status" value="1"/>
</dbReference>
<dbReference type="EMBL" id="BMUU01000015">
    <property type="protein sequence ID" value="GGY62401.1"/>
    <property type="molecule type" value="Genomic_DNA"/>
</dbReference>
<comment type="similarity">
    <text evidence="2">Belongs to the flavin monoamine oxidase family.</text>
</comment>
<evidence type="ECO:0000256" key="2">
    <source>
        <dbReference type="ARBA" id="ARBA00005995"/>
    </source>
</evidence>
<accession>A0ABQ3AN28</accession>
<reference evidence="6" key="1">
    <citation type="journal article" date="2019" name="Int. J. Syst. Evol. Microbiol.">
        <title>The Global Catalogue of Microorganisms (GCM) 10K type strain sequencing project: providing services to taxonomists for standard genome sequencing and annotation.</title>
        <authorList>
            <consortium name="The Broad Institute Genomics Platform"/>
            <consortium name="The Broad Institute Genome Sequencing Center for Infectious Disease"/>
            <person name="Wu L."/>
            <person name="Ma J."/>
        </authorList>
    </citation>
    <scope>NUCLEOTIDE SEQUENCE [LARGE SCALE GENOMIC DNA]</scope>
    <source>
        <strain evidence="6">JCM 4594</strain>
    </source>
</reference>
<dbReference type="Proteomes" id="UP000600946">
    <property type="component" value="Unassembled WGS sequence"/>
</dbReference>
<keyword evidence="3" id="KW-0560">Oxidoreductase</keyword>
<dbReference type="InterPro" id="IPR001613">
    <property type="entry name" value="Flavin_amine_oxidase"/>
</dbReference>
<sequence>MGAGITAATAFTTVVPEVFAPAEAVADETLSYDAIVIGAGYAGITAARDLRLKGLRVLILEARDRIGGRTWTTTLAGHQIEMGGTWVESTQPHVAAELKRYGIALVADQDPERTFFPTPSGPAQFSPTEGFGLLGNSYERIFEGSKQYFERPFEPLYRADLLKDLDKLSLRDRLNQMKLTAAQELMVNGQTSVYSGGSSASGALTMLAQWWALSGWNNDGWNETTKYRMTTGTVGLLNAMLNETKPTVRLNSPVSQVAQTKTGYHVTTRAGASFDAPALVIAVPVNVWQTIKFSPALPAAQTAATSQGIGVKTGTKLWIHASSPQGRFYAQGAENGSPISMLLPDKPTPQGNLYIAFSTNPTFNPDDKVQVANAVKQLGADMQIFDIKAQRWGSDEFSRGGWAFRKPGQLTGLYPDVQAPKGRLAFASGDIANGWSGYIDGAIESGARAAKDVLLQI</sequence>
<dbReference type="Gene3D" id="3.50.50.60">
    <property type="entry name" value="FAD/NAD(P)-binding domain"/>
    <property type="match status" value="1"/>
</dbReference>
<evidence type="ECO:0000259" key="4">
    <source>
        <dbReference type="Pfam" id="PF01593"/>
    </source>
</evidence>
<dbReference type="PRINTS" id="PR00757">
    <property type="entry name" value="AMINEOXDASEF"/>
</dbReference>
<dbReference type="InterPro" id="IPR002937">
    <property type="entry name" value="Amino_oxidase"/>
</dbReference>
<comment type="caution">
    <text evidence="5">The sequence shown here is derived from an EMBL/GenBank/DDBJ whole genome shotgun (WGS) entry which is preliminary data.</text>
</comment>
<dbReference type="InterPro" id="IPR036188">
    <property type="entry name" value="FAD/NAD-bd_sf"/>
</dbReference>
<dbReference type="Gene3D" id="1.10.405.10">
    <property type="entry name" value="Guanine Nucleotide Dissociation Inhibitor, domain 1"/>
    <property type="match status" value="1"/>
</dbReference>
<dbReference type="PANTHER" id="PTHR43563:SF1">
    <property type="entry name" value="AMINE OXIDASE [FLAVIN-CONTAINING] B"/>
    <property type="match status" value="1"/>
</dbReference>
<evidence type="ECO:0000313" key="5">
    <source>
        <dbReference type="EMBL" id="GGY62401.1"/>
    </source>
</evidence>
<evidence type="ECO:0000313" key="6">
    <source>
        <dbReference type="Proteomes" id="UP000600946"/>
    </source>
</evidence>
<dbReference type="Pfam" id="PF01593">
    <property type="entry name" value="Amino_oxidase"/>
    <property type="match status" value="1"/>
</dbReference>
<dbReference type="Gene3D" id="3.90.660.10">
    <property type="match status" value="1"/>
</dbReference>
<feature type="domain" description="Amine oxidase" evidence="4">
    <location>
        <begin position="42"/>
        <end position="454"/>
    </location>
</feature>
<keyword evidence="6" id="KW-1185">Reference proteome</keyword>
<dbReference type="InterPro" id="IPR050703">
    <property type="entry name" value="Flavin_MAO"/>
</dbReference>
<comment type="cofactor">
    <cofactor evidence="1">
        <name>FAD</name>
        <dbReference type="ChEBI" id="CHEBI:57692"/>
    </cofactor>
</comment>
<proteinExistence type="inferred from homology"/>
<gene>
    <name evidence="5" type="primary">aofH</name>
    <name evidence="5" type="ORF">GCM10010326_66600</name>
</gene>
<evidence type="ECO:0000256" key="3">
    <source>
        <dbReference type="ARBA" id="ARBA00023002"/>
    </source>
</evidence>
<evidence type="ECO:0000256" key="1">
    <source>
        <dbReference type="ARBA" id="ARBA00001974"/>
    </source>
</evidence>
<dbReference type="PANTHER" id="PTHR43563">
    <property type="entry name" value="AMINE OXIDASE"/>
    <property type="match status" value="1"/>
</dbReference>
<organism evidence="5 6">
    <name type="scientific">Streptomyces xanthochromogenes</name>
    <dbReference type="NCBI Taxonomy" id="67384"/>
    <lineage>
        <taxon>Bacteria</taxon>
        <taxon>Bacillati</taxon>
        <taxon>Actinomycetota</taxon>
        <taxon>Actinomycetes</taxon>
        <taxon>Kitasatosporales</taxon>
        <taxon>Streptomycetaceae</taxon>
        <taxon>Streptomyces</taxon>
    </lineage>
</organism>
<protein>
    <submittedName>
        <fullName evidence="5">Flavin-containing monoamine oxidase AofH</fullName>
    </submittedName>
</protein>
<name>A0ABQ3AN28_9ACTN</name>